<dbReference type="GO" id="GO:0005737">
    <property type="term" value="C:cytoplasm"/>
    <property type="evidence" value="ECO:0007669"/>
    <property type="project" value="UniProtKB-SubCell"/>
</dbReference>
<gene>
    <name evidence="3" type="ORF">BCY88_03730</name>
</gene>
<dbReference type="AlphaFoldDB" id="A0A3R7E717"/>
<dbReference type="EMBL" id="MCAS01000012">
    <property type="protein sequence ID" value="RKF46719.1"/>
    <property type="molecule type" value="Genomic_DNA"/>
</dbReference>
<keyword evidence="2" id="KW-0963">Cytoplasm</keyword>
<name>A0A3R7E717_9BURK</name>
<comment type="caution">
    <text evidence="3">The sequence shown here is derived from an EMBL/GenBank/DDBJ whole genome shotgun (WGS) entry which is preliminary data.</text>
</comment>
<accession>A0A3R7E717</accession>
<protein>
    <submittedName>
        <fullName evidence="3">Uncharacterized protein</fullName>
    </submittedName>
</protein>
<evidence type="ECO:0000256" key="2">
    <source>
        <dbReference type="ARBA" id="ARBA00022490"/>
    </source>
</evidence>
<evidence type="ECO:0000313" key="3">
    <source>
        <dbReference type="EMBL" id="RKF46719.1"/>
    </source>
</evidence>
<reference evidence="3 4" key="1">
    <citation type="submission" date="2016-07" db="EMBL/GenBank/DDBJ databases">
        <title>Genome analysis of Burkholderia fungorum ES3-20.</title>
        <authorList>
            <person name="Xu D."/>
            <person name="Yao R."/>
            <person name="Zheng S."/>
        </authorList>
    </citation>
    <scope>NUCLEOTIDE SEQUENCE [LARGE SCALE GENOMIC DNA]</scope>
    <source>
        <strain evidence="3 4">ES3-20</strain>
    </source>
</reference>
<comment type="subcellular location">
    <subcellularLocation>
        <location evidence="1">Cytoplasm</location>
    </subcellularLocation>
</comment>
<dbReference type="PANTHER" id="PTHR31250:SF27">
    <property type="entry name" value="IQ DOMAIN-CONTAINING PROTEIN IQM5"/>
    <property type="match status" value="1"/>
</dbReference>
<dbReference type="InterPro" id="IPR044159">
    <property type="entry name" value="IQM"/>
</dbReference>
<evidence type="ECO:0000313" key="4">
    <source>
        <dbReference type="Proteomes" id="UP000283709"/>
    </source>
</evidence>
<evidence type="ECO:0000256" key="1">
    <source>
        <dbReference type="ARBA" id="ARBA00004496"/>
    </source>
</evidence>
<organism evidence="3 4">
    <name type="scientific">Paraburkholderia fungorum</name>
    <dbReference type="NCBI Taxonomy" id="134537"/>
    <lineage>
        <taxon>Bacteria</taxon>
        <taxon>Pseudomonadati</taxon>
        <taxon>Pseudomonadota</taxon>
        <taxon>Betaproteobacteria</taxon>
        <taxon>Burkholderiales</taxon>
        <taxon>Burkholderiaceae</taxon>
        <taxon>Paraburkholderia</taxon>
    </lineage>
</organism>
<sequence>MIPTKADFVLATDLKFVISGRRAEDRLLNDIDALLDLFHGLNSESDAGIKRAARINVLGRLYFATDGWLKMADLGSNSTINPRRRPAVFALYKIIVEKIKEETGVTENVMPSWLVQTFGKDMGDHGVGLDLRDGWAEYLSEQERRKYRLIFKGGLAYQQKWWENSEGLTLADTEIRNFNKDNVIANLFGGYAVSMSGDFYSGPHNPPGGIRGNARYHSSYLAGDAVLCAGEIRIKSGVVTHINNGSGHYQPDSSNLARAVESLAIQGVNIRNILVREFGRGEIMAELYLARINESLEVHRMISNRSNAMPSARSRVEYAHMVNYRDRDERKDALETLKSHWINNGARKDRPGHGYHLRMQCDECRKHAAYWKEMDDLVKEAGGDVRNARVSAKQALPLGMGGITRPRR</sequence>
<proteinExistence type="predicted"/>
<dbReference type="PANTHER" id="PTHR31250">
    <property type="entry name" value="IQ DOMAIN-CONTAINING PROTEIN IQM3"/>
    <property type="match status" value="1"/>
</dbReference>
<dbReference type="Proteomes" id="UP000283709">
    <property type="component" value="Unassembled WGS sequence"/>
</dbReference>